<keyword evidence="4" id="KW-1185">Reference proteome</keyword>
<dbReference type="InterPro" id="IPR014748">
    <property type="entry name" value="Enoyl-CoA_hydra_C"/>
</dbReference>
<name>A0AAJ7CFW8_CEPCN</name>
<evidence type="ECO:0000256" key="1">
    <source>
        <dbReference type="ARBA" id="ARBA00004275"/>
    </source>
</evidence>
<dbReference type="GeneID" id="107274836"/>
<dbReference type="Proteomes" id="UP000694920">
    <property type="component" value="Unplaced"/>
</dbReference>
<dbReference type="Gene3D" id="1.10.12.10">
    <property type="entry name" value="Lyase 2-enoyl-coa Hydratase, Chain A, domain 2"/>
    <property type="match status" value="1"/>
</dbReference>
<protein>
    <submittedName>
        <fullName evidence="5">Enoyl-CoA delta isomerase 2, mitochondrial</fullName>
    </submittedName>
</protein>
<evidence type="ECO:0000256" key="2">
    <source>
        <dbReference type="ARBA" id="ARBA00023140"/>
    </source>
</evidence>
<dbReference type="CDD" id="cd06558">
    <property type="entry name" value="crotonase-like"/>
    <property type="match status" value="1"/>
</dbReference>
<dbReference type="InterPro" id="IPR029045">
    <property type="entry name" value="ClpP/crotonase-like_dom_sf"/>
</dbReference>
<evidence type="ECO:0000256" key="3">
    <source>
        <dbReference type="ARBA" id="ARBA00023235"/>
    </source>
</evidence>
<proteinExistence type="predicted"/>
<dbReference type="GO" id="GO:0005777">
    <property type="term" value="C:peroxisome"/>
    <property type="evidence" value="ECO:0007669"/>
    <property type="project" value="UniProtKB-SubCell"/>
</dbReference>
<dbReference type="InterPro" id="IPR051053">
    <property type="entry name" value="ECH/Chromodomain_protein"/>
</dbReference>
<dbReference type="GO" id="GO:0004165">
    <property type="term" value="F:delta(3)-delta(2)-enoyl-CoA isomerase activity"/>
    <property type="evidence" value="ECO:0007669"/>
    <property type="project" value="UniProtKB-ARBA"/>
</dbReference>
<dbReference type="RefSeq" id="XP_015609878.1">
    <property type="nucleotide sequence ID" value="XM_015754392.1"/>
</dbReference>
<evidence type="ECO:0000313" key="5">
    <source>
        <dbReference type="RefSeq" id="XP_015609878.1"/>
    </source>
</evidence>
<evidence type="ECO:0000313" key="4">
    <source>
        <dbReference type="Proteomes" id="UP000694920"/>
    </source>
</evidence>
<organism evidence="4 5">
    <name type="scientific">Cephus cinctus</name>
    <name type="common">Wheat stem sawfly</name>
    <dbReference type="NCBI Taxonomy" id="211228"/>
    <lineage>
        <taxon>Eukaryota</taxon>
        <taxon>Metazoa</taxon>
        <taxon>Ecdysozoa</taxon>
        <taxon>Arthropoda</taxon>
        <taxon>Hexapoda</taxon>
        <taxon>Insecta</taxon>
        <taxon>Pterygota</taxon>
        <taxon>Neoptera</taxon>
        <taxon>Endopterygota</taxon>
        <taxon>Hymenoptera</taxon>
        <taxon>Cephoidea</taxon>
        <taxon>Cephidae</taxon>
        <taxon>Cephus</taxon>
    </lineage>
</organism>
<dbReference type="InterPro" id="IPR001753">
    <property type="entry name" value="Enoyl-CoA_hydra/iso"/>
</dbReference>
<dbReference type="PANTHER" id="PTHR43684">
    <property type="match status" value="1"/>
</dbReference>
<gene>
    <name evidence="5" type="primary">LOC107274836</name>
</gene>
<dbReference type="Pfam" id="PF00378">
    <property type="entry name" value="ECH_1"/>
    <property type="match status" value="1"/>
</dbReference>
<comment type="subcellular location">
    <subcellularLocation>
        <location evidence="1">Peroxisome</location>
    </subcellularLocation>
</comment>
<reference evidence="5" key="1">
    <citation type="submission" date="2025-08" db="UniProtKB">
        <authorList>
            <consortium name="RefSeq"/>
        </authorList>
    </citation>
    <scope>IDENTIFICATION</scope>
</reference>
<dbReference type="KEGG" id="ccin:107274836"/>
<keyword evidence="3 5" id="KW-0413">Isomerase</keyword>
<keyword evidence="2" id="KW-0576">Peroxisome</keyword>
<sequence>MTSNVMRNVISEVNNGFQKITLNRPTKKNAITQEMYEEMTILLNESASNESIHMLVVTGAGDFYSSGNDMSSYSFFNETSLNSRLSNQVAAYKNFVDSLILYPKLLIALVNGPAIGIAATTLGLFDIVYASDKAYFHTPFSLLGLVAEGCSTYTFPKILGSSKAGEMLYLGYKLNAFEAKQRGFVSEIFQDDEINKVWSRLNGISRLSKESITATKRLVRKWDQSVLLNVNDNEAKEVLRRLDSPDFIEGITAFGRRNSKM</sequence>
<dbReference type="AlphaFoldDB" id="A0AAJ7CFW8"/>
<dbReference type="PANTHER" id="PTHR43684:SF1">
    <property type="entry name" value="ENOYL-COA DELTA ISOMERASE 2"/>
    <property type="match status" value="1"/>
</dbReference>
<dbReference type="SUPFAM" id="SSF52096">
    <property type="entry name" value="ClpP/crotonase"/>
    <property type="match status" value="1"/>
</dbReference>
<accession>A0AAJ7CFW8</accession>
<dbReference type="Gene3D" id="3.90.226.10">
    <property type="entry name" value="2-enoyl-CoA Hydratase, Chain A, domain 1"/>
    <property type="match status" value="1"/>
</dbReference>